<dbReference type="CDD" id="cd00161">
    <property type="entry name" value="beta-trefoil_Ricin-like"/>
    <property type="match status" value="1"/>
</dbReference>
<evidence type="ECO:0000313" key="4">
    <source>
        <dbReference type="Proteomes" id="UP000195024"/>
    </source>
</evidence>
<comment type="caution">
    <text evidence="3">The sequence shown here is derived from an EMBL/GenBank/DDBJ whole genome shotgun (WGS) entry which is preliminary data.</text>
</comment>
<dbReference type="EMBL" id="NGMS01000004">
    <property type="protein sequence ID" value="OTP24826.1"/>
    <property type="molecule type" value="Genomic_DNA"/>
</dbReference>
<evidence type="ECO:0000256" key="1">
    <source>
        <dbReference type="SAM" id="MobiDB-lite"/>
    </source>
</evidence>
<protein>
    <recommendedName>
        <fullName evidence="2">Ricin B lectin domain-containing protein</fullName>
    </recommendedName>
</protein>
<feature type="non-terminal residue" evidence="3">
    <location>
        <position position="378"/>
    </location>
</feature>
<feature type="domain" description="Ricin B lectin" evidence="2">
    <location>
        <begin position="194"/>
        <end position="333"/>
    </location>
</feature>
<feature type="domain" description="Ricin B lectin" evidence="2">
    <location>
        <begin position="45"/>
        <end position="184"/>
    </location>
</feature>
<name>A0A242KUA4_ENTMU</name>
<dbReference type="AlphaFoldDB" id="A0A242KUA4"/>
<dbReference type="SMART" id="SM00458">
    <property type="entry name" value="RICIN"/>
    <property type="match status" value="2"/>
</dbReference>
<proteinExistence type="predicted"/>
<evidence type="ECO:0000259" key="2">
    <source>
        <dbReference type="SMART" id="SM00458"/>
    </source>
</evidence>
<accession>A0A242KUA4</accession>
<dbReference type="Gene3D" id="2.80.10.50">
    <property type="match status" value="2"/>
</dbReference>
<dbReference type="InterPro" id="IPR035992">
    <property type="entry name" value="Ricin_B-like_lectins"/>
</dbReference>
<dbReference type="InterPro" id="IPR000772">
    <property type="entry name" value="Ricin_B_lectin"/>
</dbReference>
<feature type="compositionally biased region" description="Gly residues" evidence="1">
    <location>
        <begin position="1"/>
        <end position="10"/>
    </location>
</feature>
<feature type="region of interest" description="Disordered" evidence="1">
    <location>
        <begin position="1"/>
        <end position="22"/>
    </location>
</feature>
<dbReference type="SUPFAM" id="SSF50370">
    <property type="entry name" value="Ricin B-like lectins"/>
    <property type="match status" value="2"/>
</dbReference>
<reference evidence="3 4" key="1">
    <citation type="submission" date="2017-05" db="EMBL/GenBank/DDBJ databases">
        <title>The Genome Sequence of Enterococcus mundtii 6B1_DIV0119.</title>
        <authorList>
            <consortium name="The Broad Institute Genomics Platform"/>
            <consortium name="The Broad Institute Genomic Center for Infectious Diseases"/>
            <person name="Earl A."/>
            <person name="Manson A."/>
            <person name="Schwartman J."/>
            <person name="Gilmore M."/>
            <person name="Abouelleil A."/>
            <person name="Cao P."/>
            <person name="Chapman S."/>
            <person name="Cusick C."/>
            <person name="Shea T."/>
            <person name="Young S."/>
            <person name="Neafsey D."/>
            <person name="Nusbaum C."/>
            <person name="Birren B."/>
        </authorList>
    </citation>
    <scope>NUCLEOTIDE SEQUENCE [LARGE SCALE GENOMIC DNA]</scope>
    <source>
        <strain evidence="3 4">6B1_DIV0119</strain>
    </source>
</reference>
<sequence>MLDLAGGGTSNGNRIQVAENSKDPQYLPNQKWKISPVSYQTIKDGEYTIKSSIDQNVVVDLSKVELHGPVHAYEYLGILNQKWIFTYNKDYKAYHIKNKQNPELVLDAKSSNDKSGVWVKSAGDISSLWLPELTQDGYYKLRNYAYPKLMLDLAGGGTSNGNRIQVAENSKDPQYLPNQKWKISPVSYQTIKDGEYTIKSSIDQNVVVDLSKVELHGPVHAYEYLGILNQKWIFTYNKDYKAYHIKNKQNPELVLDAKSSNDKSGVWVKSAGDISSLWLPELTQDGYYKLRNYAYPKLMLDLAGGGTSNGNRIQVAENSKDPQYLPNQKWKISPVSYQTIKDGEYTIKSSIDQNVVVDLSKVELHGPVHAYEYLGILN</sequence>
<dbReference type="Pfam" id="PF14200">
    <property type="entry name" value="RicinB_lectin_2"/>
    <property type="match status" value="2"/>
</dbReference>
<gene>
    <name evidence="3" type="ORF">A5802_002981</name>
</gene>
<dbReference type="Proteomes" id="UP000195024">
    <property type="component" value="Unassembled WGS sequence"/>
</dbReference>
<dbReference type="CDD" id="cd23497">
    <property type="entry name" value="beta-trefoil_Ricin_MTX-like_rpt1-3"/>
    <property type="match status" value="2"/>
</dbReference>
<organism evidence="3 4">
    <name type="scientific">Enterococcus mundtii</name>
    <dbReference type="NCBI Taxonomy" id="53346"/>
    <lineage>
        <taxon>Bacteria</taxon>
        <taxon>Bacillati</taxon>
        <taxon>Bacillota</taxon>
        <taxon>Bacilli</taxon>
        <taxon>Lactobacillales</taxon>
        <taxon>Enterococcaceae</taxon>
        <taxon>Enterococcus</taxon>
    </lineage>
</organism>
<dbReference type="PROSITE" id="PS50231">
    <property type="entry name" value="RICIN_B_LECTIN"/>
    <property type="match status" value="3"/>
</dbReference>
<evidence type="ECO:0000313" key="3">
    <source>
        <dbReference type="EMBL" id="OTP24826.1"/>
    </source>
</evidence>